<comment type="caution">
    <text evidence="2">The sequence shown here is derived from an EMBL/GenBank/DDBJ whole genome shotgun (WGS) entry which is preliminary data.</text>
</comment>
<dbReference type="Pfam" id="PF01425">
    <property type="entry name" value="Amidase"/>
    <property type="match status" value="1"/>
</dbReference>
<dbReference type="RefSeq" id="WP_086639048.1">
    <property type="nucleotide sequence ID" value="NZ_JOPJ01000009.1"/>
</dbReference>
<dbReference type="OrthoDB" id="9811471at2"/>
<dbReference type="PANTHER" id="PTHR11895:SF176">
    <property type="entry name" value="AMIDASE AMID-RELATED"/>
    <property type="match status" value="1"/>
</dbReference>
<dbReference type="InterPro" id="IPR000120">
    <property type="entry name" value="Amidase"/>
</dbReference>
<dbReference type="Proteomes" id="UP000194931">
    <property type="component" value="Unassembled WGS sequence"/>
</dbReference>
<feature type="domain" description="Amidase" evidence="1">
    <location>
        <begin position="19"/>
        <end position="426"/>
    </location>
</feature>
<dbReference type="EMBL" id="JOPJ01000009">
    <property type="protein sequence ID" value="OUJ12901.1"/>
    <property type="molecule type" value="Genomic_DNA"/>
</dbReference>
<dbReference type="PROSITE" id="PS00571">
    <property type="entry name" value="AMIDASES"/>
    <property type="match status" value="1"/>
</dbReference>
<dbReference type="Gene3D" id="3.90.1300.10">
    <property type="entry name" value="Amidase signature (AS) domain"/>
    <property type="match status" value="1"/>
</dbReference>
<accession>A0A252BVS2</accession>
<reference evidence="3" key="1">
    <citation type="submission" date="2014-06" db="EMBL/GenBank/DDBJ databases">
        <authorList>
            <person name="Winans N.J."/>
            <person name="Newell P.D."/>
            <person name="Douglas A.E."/>
        </authorList>
    </citation>
    <scope>NUCLEOTIDE SEQUENCE [LARGE SCALE GENOMIC DNA]</scope>
</reference>
<dbReference type="GO" id="GO:0003824">
    <property type="term" value="F:catalytic activity"/>
    <property type="evidence" value="ECO:0007669"/>
    <property type="project" value="InterPro"/>
</dbReference>
<evidence type="ECO:0000313" key="3">
    <source>
        <dbReference type="Proteomes" id="UP000194931"/>
    </source>
</evidence>
<gene>
    <name evidence="2" type="ORF">HK26_13645</name>
</gene>
<dbReference type="InterPro" id="IPR023631">
    <property type="entry name" value="Amidase_dom"/>
</dbReference>
<dbReference type="AlphaFoldDB" id="A0A252BVS2"/>
<dbReference type="InterPro" id="IPR036928">
    <property type="entry name" value="AS_sf"/>
</dbReference>
<dbReference type="SUPFAM" id="SSF75304">
    <property type="entry name" value="Amidase signature (AS) enzymes"/>
    <property type="match status" value="1"/>
</dbReference>
<dbReference type="STRING" id="1236501.GCA_000613865_02691"/>
<sequence length="439" mass="46149">MTHPQAPLSGVSEARVRGILSRLQQEDARTRFVFTEVYETSALHEAREADRRRHLGLCLGPLDGVVVSVKDLFDIRGHKTSAGSRLLATHATEALADAPAVQRLRAAGGIIIGRTSMSELAFSGIGNNLYFGTPANPVDPACIPGGSSSGAAVSVALGLADVGLGSDTGGSLRIPAALCGVVGFKPSSGMVPTAGTFPLSETLDTVGPITTTVKGCMQAFAVLSGGCVPAMPARGPYRLGIVYDGRITDGTEDAVVQALQRAKNRLSAKGVLLQSIDIAPVLDELAQIDARGTFPSIELAARLGTLSDADKALLDPTIWDRIRSGYHAKATGYLAMQQLRKSAIAHMQQLMQGVDAIMLATVPVVAPLAADLAEPEHFHAINSLLLRNTRIANLLDMPSVSIPLPVPGKPVGLMLWGRTDADWALLHCAKEIETIVNDK</sequence>
<evidence type="ECO:0000313" key="2">
    <source>
        <dbReference type="EMBL" id="OUJ12901.1"/>
    </source>
</evidence>
<dbReference type="InterPro" id="IPR020556">
    <property type="entry name" value="Amidase_CS"/>
</dbReference>
<protein>
    <recommendedName>
        <fullName evidence="1">Amidase domain-containing protein</fullName>
    </recommendedName>
</protein>
<evidence type="ECO:0000259" key="1">
    <source>
        <dbReference type="Pfam" id="PF01425"/>
    </source>
</evidence>
<proteinExistence type="predicted"/>
<dbReference type="PANTHER" id="PTHR11895">
    <property type="entry name" value="TRANSAMIDASE"/>
    <property type="match status" value="1"/>
</dbReference>
<name>A0A252BVS2_9PROT</name>
<keyword evidence="3" id="KW-1185">Reference proteome</keyword>
<dbReference type="eggNOG" id="COG0154">
    <property type="taxonomic scope" value="Bacteria"/>
</dbReference>
<organism evidence="2 3">
    <name type="scientific">Acetobacter okinawensis</name>
    <dbReference type="NCBI Taxonomy" id="1076594"/>
    <lineage>
        <taxon>Bacteria</taxon>
        <taxon>Pseudomonadati</taxon>
        <taxon>Pseudomonadota</taxon>
        <taxon>Alphaproteobacteria</taxon>
        <taxon>Acetobacterales</taxon>
        <taxon>Acetobacteraceae</taxon>
        <taxon>Acetobacter</taxon>
    </lineage>
</organism>